<dbReference type="Gene3D" id="3.40.190.10">
    <property type="entry name" value="Periplasmic binding protein-like II"/>
    <property type="match status" value="2"/>
</dbReference>
<dbReference type="InterPro" id="IPR005119">
    <property type="entry name" value="LysR_subst-bd"/>
</dbReference>
<dbReference type="Gene3D" id="1.10.10.10">
    <property type="entry name" value="Winged helix-like DNA-binding domain superfamily/Winged helix DNA-binding domain"/>
    <property type="match status" value="1"/>
</dbReference>
<dbReference type="Pfam" id="PF00126">
    <property type="entry name" value="HTH_1"/>
    <property type="match status" value="1"/>
</dbReference>
<reference evidence="6 7" key="1">
    <citation type="submission" date="2023-11" db="EMBL/GenBank/DDBJ databases">
        <title>Draft genome of Azohydromonas lata strain H1 (DSM1123), a polyhydroxyalkanoate producer.</title>
        <authorList>
            <person name="Traversa D."/>
            <person name="D'Addabbo P."/>
            <person name="Pazzani C."/>
            <person name="Manzari C."/>
            <person name="Chiara M."/>
            <person name="Scrascia M."/>
        </authorList>
    </citation>
    <scope>NUCLEOTIDE SEQUENCE [LARGE SCALE GENOMIC DNA]</scope>
    <source>
        <strain evidence="6 7">H1</strain>
    </source>
</reference>
<dbReference type="EMBL" id="JAXOJX010000053">
    <property type="protein sequence ID" value="MDZ5459931.1"/>
    <property type="molecule type" value="Genomic_DNA"/>
</dbReference>
<keyword evidence="2" id="KW-0805">Transcription regulation</keyword>
<dbReference type="SUPFAM" id="SSF46785">
    <property type="entry name" value="Winged helix' DNA-binding domain"/>
    <property type="match status" value="1"/>
</dbReference>
<feature type="non-terminal residue" evidence="6">
    <location>
        <position position="327"/>
    </location>
</feature>
<dbReference type="SUPFAM" id="SSF53850">
    <property type="entry name" value="Periplasmic binding protein-like II"/>
    <property type="match status" value="1"/>
</dbReference>
<evidence type="ECO:0000256" key="4">
    <source>
        <dbReference type="ARBA" id="ARBA00023163"/>
    </source>
</evidence>
<dbReference type="PANTHER" id="PTHR30346">
    <property type="entry name" value="TRANSCRIPTIONAL DUAL REGULATOR HCAR-RELATED"/>
    <property type="match status" value="1"/>
</dbReference>
<keyword evidence="3" id="KW-0238">DNA-binding</keyword>
<proteinExistence type="inferred from homology"/>
<dbReference type="CDD" id="cd08445">
    <property type="entry name" value="PBP2_BenM_CatM_CatR"/>
    <property type="match status" value="1"/>
</dbReference>
<comment type="similarity">
    <text evidence="1">Belongs to the LysR transcriptional regulatory family.</text>
</comment>
<evidence type="ECO:0000256" key="1">
    <source>
        <dbReference type="ARBA" id="ARBA00009437"/>
    </source>
</evidence>
<feature type="domain" description="HTH lysR-type" evidence="5">
    <location>
        <begin position="1"/>
        <end position="58"/>
    </location>
</feature>
<dbReference type="InterPro" id="IPR036388">
    <property type="entry name" value="WH-like_DNA-bd_sf"/>
</dbReference>
<dbReference type="PANTHER" id="PTHR30346:SF17">
    <property type="entry name" value="LYSR FAMILY TRANSCRIPTIONAL REGULATOR"/>
    <property type="match status" value="1"/>
</dbReference>
<dbReference type="PRINTS" id="PR00039">
    <property type="entry name" value="HTHLYSR"/>
</dbReference>
<evidence type="ECO:0000259" key="5">
    <source>
        <dbReference type="PROSITE" id="PS50931"/>
    </source>
</evidence>
<protein>
    <submittedName>
        <fullName evidence="6">LysR family transcriptional regulator</fullName>
    </submittedName>
</protein>
<name>A0ABU5IM36_9BURK</name>
<evidence type="ECO:0000313" key="6">
    <source>
        <dbReference type="EMBL" id="MDZ5459931.1"/>
    </source>
</evidence>
<dbReference type="Proteomes" id="UP001293718">
    <property type="component" value="Unassembled WGS sequence"/>
</dbReference>
<dbReference type="InterPro" id="IPR036390">
    <property type="entry name" value="WH_DNA-bd_sf"/>
</dbReference>
<keyword evidence="7" id="KW-1185">Reference proteome</keyword>
<accession>A0ABU5IM36</accession>
<evidence type="ECO:0000256" key="2">
    <source>
        <dbReference type="ARBA" id="ARBA00023015"/>
    </source>
</evidence>
<comment type="caution">
    <text evidence="6">The sequence shown here is derived from an EMBL/GenBank/DDBJ whole genome shotgun (WGS) entry which is preliminary data.</text>
</comment>
<keyword evidence="4" id="KW-0804">Transcription</keyword>
<organism evidence="6 7">
    <name type="scientific">Azohydromonas lata</name>
    <dbReference type="NCBI Taxonomy" id="45677"/>
    <lineage>
        <taxon>Bacteria</taxon>
        <taxon>Pseudomonadati</taxon>
        <taxon>Pseudomonadota</taxon>
        <taxon>Betaproteobacteria</taxon>
        <taxon>Burkholderiales</taxon>
        <taxon>Sphaerotilaceae</taxon>
        <taxon>Azohydromonas</taxon>
    </lineage>
</organism>
<evidence type="ECO:0000256" key="3">
    <source>
        <dbReference type="ARBA" id="ARBA00023125"/>
    </source>
</evidence>
<dbReference type="InterPro" id="IPR000847">
    <property type="entry name" value="LysR_HTH_N"/>
</dbReference>
<dbReference type="PROSITE" id="PS50931">
    <property type="entry name" value="HTH_LYSR"/>
    <property type="match status" value="1"/>
</dbReference>
<dbReference type="Pfam" id="PF03466">
    <property type="entry name" value="LysR_substrate"/>
    <property type="match status" value="1"/>
</dbReference>
<sequence length="327" mass="36406">MELRHLRYFVAVADEQNFTRAAERLHISQPPLSRQIQDLEEELGTPLFERGSRPLKLTEAGRFFYGQATRLLEQAAQAQRATRRIARMERRLVIGFVASTMYGALPRLVRLFRAARPQTELSLVEMSTLDQTEALKAGRVDVGFGRLKLDDPAIKREVLRMERLVVAIPMEHELAIPDMPLLLAALAHRDILVYPKSPRPSYADQVLSLFRDQGLEPGTVHEVQEIQTALGLVAAGMGVCVVPTGVSRLRPDEVVYRPLSDEQAVSPIVMSTRAQDQNEDIVLLRSLIDQIYREQAEARRRVEAAAWAAVSAQAAEAGDAGQDATGP</sequence>
<evidence type="ECO:0000313" key="7">
    <source>
        <dbReference type="Proteomes" id="UP001293718"/>
    </source>
</evidence>
<gene>
    <name evidence="6" type="ORF">SM757_25440</name>
</gene>
<dbReference type="RefSeq" id="WP_322467536.1">
    <property type="nucleotide sequence ID" value="NZ_JAXOJX010000053.1"/>
</dbReference>